<feature type="compositionally biased region" description="Low complexity" evidence="11">
    <location>
        <begin position="1372"/>
        <end position="1386"/>
    </location>
</feature>
<feature type="region of interest" description="Disordered" evidence="11">
    <location>
        <begin position="1368"/>
        <end position="1388"/>
    </location>
</feature>
<dbReference type="PROSITE" id="PS00108">
    <property type="entry name" value="PROTEIN_KINASE_ST"/>
    <property type="match status" value="1"/>
</dbReference>
<dbReference type="PRINTS" id="PR00109">
    <property type="entry name" value="TYRKINASE"/>
</dbReference>
<evidence type="ECO:0000256" key="3">
    <source>
        <dbReference type="ARBA" id="ARBA00022527"/>
    </source>
</evidence>
<keyword evidence="9" id="KW-0927">Auxin signaling pathway</keyword>
<dbReference type="InterPro" id="IPR017441">
    <property type="entry name" value="Protein_kinase_ATP_BS"/>
</dbReference>
<dbReference type="FunFam" id="1.10.510.10:FF:000142">
    <property type="entry name" value="Octicosapeptide/phox/Bem1p domain kinase superfamily protein"/>
    <property type="match status" value="1"/>
</dbReference>
<organism evidence="13 14">
    <name type="scientific">Pisum sativum</name>
    <name type="common">Garden pea</name>
    <name type="synonym">Lathyrus oleraceus</name>
    <dbReference type="NCBI Taxonomy" id="3888"/>
    <lineage>
        <taxon>Eukaryota</taxon>
        <taxon>Viridiplantae</taxon>
        <taxon>Streptophyta</taxon>
        <taxon>Embryophyta</taxon>
        <taxon>Tracheophyta</taxon>
        <taxon>Spermatophyta</taxon>
        <taxon>Magnoliopsida</taxon>
        <taxon>eudicotyledons</taxon>
        <taxon>Gunneridae</taxon>
        <taxon>Pentapetalae</taxon>
        <taxon>rosids</taxon>
        <taxon>fabids</taxon>
        <taxon>Fabales</taxon>
        <taxon>Fabaceae</taxon>
        <taxon>Papilionoideae</taxon>
        <taxon>50 kb inversion clade</taxon>
        <taxon>NPAAA clade</taxon>
        <taxon>Hologalegina</taxon>
        <taxon>IRL clade</taxon>
        <taxon>Fabeae</taxon>
        <taxon>Lathyrus</taxon>
    </lineage>
</organism>
<evidence type="ECO:0000256" key="11">
    <source>
        <dbReference type="SAM" id="MobiDB-lite"/>
    </source>
</evidence>
<keyword evidence="7" id="KW-0418">Kinase</keyword>
<keyword evidence="8 10" id="KW-0067">ATP-binding</keyword>
<feature type="region of interest" description="Disordered" evidence="11">
    <location>
        <begin position="322"/>
        <end position="363"/>
    </location>
</feature>
<evidence type="ECO:0000313" key="13">
    <source>
        <dbReference type="EMBL" id="KAI5441113.1"/>
    </source>
</evidence>
<dbReference type="InterPro" id="IPR008271">
    <property type="entry name" value="Ser/Thr_kinase_AS"/>
</dbReference>
<proteinExistence type="predicted"/>
<dbReference type="GO" id="GO:0005737">
    <property type="term" value="C:cytoplasm"/>
    <property type="evidence" value="ECO:0007669"/>
    <property type="project" value="UniProtKB-SubCell"/>
</dbReference>
<keyword evidence="5" id="KW-0808">Transferase</keyword>
<dbReference type="Gene3D" id="3.10.20.90">
    <property type="entry name" value="Phosphatidylinositol 3-kinase Catalytic Subunit, Chain A, domain 1"/>
    <property type="match status" value="1"/>
</dbReference>
<evidence type="ECO:0000256" key="8">
    <source>
        <dbReference type="ARBA" id="ARBA00022840"/>
    </source>
</evidence>
<sequence>MAFDQNSSPRDMRLPPPPNVVRSEEPHVLPVSTAAVRDNGAVPVYYPDGGLAGVGYGNVASGATASTTWCIRPGVPHPHPHPALNPTVGFSFPSRVAGGNAVDLSGSFVAAANGYPLNLGNWVTGNALDNNNNIQSNSRVIANGGDRAGGVGLIGSRSNPPASQGVDENGGDDSVSGRKMKFMCSYGGKILPRPSDGMLRYVGGQTRIISVKRDVSFNDLAQKMVNTFGQPVVIKYQLPGEDLDALVSVSCADDLDNMMEEYERLIERSSDGSPKLRVFLFSASEFDPSGVLQFVNLHDGGQKYVEAVNGIADRISAKLTRKGSITSAGSTQNSDLGGIEAPDGTNAAQVDVNGPPMSSTLSPDASVAASYDVTTSNVMVSEPVESICSDISAVSLGIPVVANSGPTPTLPFQNEVEVEKSPPTTLSQQQFGSQQSGMEIQPSVPMQAFVDPRQELLNHVDYVQMPAHMGFPSSQLMGRPGTIYSQHHFHDHTAGYVSQQVIPAVQMTMAQPSSHAGIRPCVIQPRPVMQGQPNGFEQFYDENTSGLRMHHQLVAEQSYKAYPHQVPFGGNYGWVQVSPSEHVIFHDGLLPQQPVVVPQRMEDCYMCQKKLPHAHSDPVVQDQRSSCAGLIPDSMASYNSLPVEDTLRPQPTNRVLVTAPVKEGNVNVEQAVGTRPRVIIPCSDTSGLSVEAEGERNFRVDRPDNPRNAAVIPEIVGRTGEKQLPQDGLTGTAPLSYLDDFARQHMVPVENWAKEDVVVNKPVNEIPLVGGTSVETSETMVQESSTQYTNELASTISKADAVENWIAHDLLKHIDGRMDNLKISNPETFVNNDNFDYNTQHALEKKDLVLDNNTGRSKLIADGNQIKMMDTLPNSNVEISYGNNSRQVEYNEAAHPPVWGIPGVNPQSKNGIHQKDEAVLSSISQSVGFGHVQDSSNSLFSNQDPWNLHGTYFPPHRPDKVTSKKETYSFIDQFGENSGNGGEHKFDAQLDDGLYQTFKQNLTLEEARYAKEEQQLQAVAESLAASVLHSSTSNPDLHARDVSHHEDTEDGDVRNNILNIQCKEKTQDDKSKLSEKANFGFPASDVGALQIIKNSDLEELVELGSGTFGTVYHGKWRGTDVAIKRINDRCFAGKPSEQERLRADFWNEAIKLADLHHPNVVAFYGVVLDGPGGSVATVTEYMVNGSLRNAFEKNGRNVDKRKRLMIAMDVAFGMEYLHGKNIVHFDLKSDNLLVNLRDPHRPICKVGDLGLSKVKCQTLISGGVRGTLPWMAPELLNGSSSLVSEKVDVFSFGIVMWELLTGEEPYADLHYGAIIGGIVNNTLRPLVPESCDPEWRVVMERCWSSEPSERPSFTEIANDLRFMAAKISPKGQNQQQQPASSQNQVQKSRKCQKVNLWLLPSAKSSSSSTTTTTYSCNIPKLHWTLCKN</sequence>
<dbReference type="GO" id="GO:0004674">
    <property type="term" value="F:protein serine/threonine kinase activity"/>
    <property type="evidence" value="ECO:0007669"/>
    <property type="project" value="UniProtKB-KW"/>
</dbReference>
<feature type="compositionally biased region" description="Polar residues" evidence="11">
    <location>
        <begin position="323"/>
        <end position="335"/>
    </location>
</feature>
<dbReference type="Gramene" id="Psat01G0054000-T1">
    <property type="protein sequence ID" value="KAI5441113.1"/>
    <property type="gene ID" value="KIW84_010540"/>
</dbReference>
<dbReference type="SMART" id="SM00666">
    <property type="entry name" value="PB1"/>
    <property type="match status" value="1"/>
</dbReference>
<evidence type="ECO:0000256" key="9">
    <source>
        <dbReference type="ARBA" id="ARBA00023294"/>
    </source>
</evidence>
<dbReference type="Pfam" id="PF07714">
    <property type="entry name" value="PK_Tyr_Ser-Thr"/>
    <property type="match status" value="1"/>
</dbReference>
<dbReference type="GO" id="GO:0010928">
    <property type="term" value="P:regulation of auxin mediated signaling pathway"/>
    <property type="evidence" value="ECO:0007669"/>
    <property type="project" value="UniProtKB-ARBA"/>
</dbReference>
<dbReference type="InterPro" id="IPR000270">
    <property type="entry name" value="PB1_dom"/>
</dbReference>
<dbReference type="SMART" id="SM00220">
    <property type="entry name" value="S_TKc"/>
    <property type="match status" value="1"/>
</dbReference>
<dbReference type="InterPro" id="IPR011009">
    <property type="entry name" value="Kinase-like_dom_sf"/>
</dbReference>
<keyword evidence="2" id="KW-0963">Cytoplasm</keyword>
<dbReference type="Proteomes" id="UP001058974">
    <property type="component" value="Chromosome 1"/>
</dbReference>
<dbReference type="Gene3D" id="3.30.200.20">
    <property type="entry name" value="Phosphorylase Kinase, domain 1"/>
    <property type="match status" value="1"/>
</dbReference>
<reference evidence="13 14" key="1">
    <citation type="journal article" date="2022" name="Nat. Genet.">
        <title>Improved pea reference genome and pan-genome highlight genomic features and evolutionary characteristics.</title>
        <authorList>
            <person name="Yang T."/>
            <person name="Liu R."/>
            <person name="Luo Y."/>
            <person name="Hu S."/>
            <person name="Wang D."/>
            <person name="Wang C."/>
            <person name="Pandey M.K."/>
            <person name="Ge S."/>
            <person name="Xu Q."/>
            <person name="Li N."/>
            <person name="Li G."/>
            <person name="Huang Y."/>
            <person name="Saxena R.K."/>
            <person name="Ji Y."/>
            <person name="Li M."/>
            <person name="Yan X."/>
            <person name="He Y."/>
            <person name="Liu Y."/>
            <person name="Wang X."/>
            <person name="Xiang C."/>
            <person name="Varshney R.K."/>
            <person name="Ding H."/>
            <person name="Gao S."/>
            <person name="Zong X."/>
        </authorList>
    </citation>
    <scope>NUCLEOTIDE SEQUENCE [LARGE SCALE GENOMIC DNA]</scope>
    <source>
        <strain evidence="13 14">cv. Zhongwan 6</strain>
    </source>
</reference>
<dbReference type="Pfam" id="PF00564">
    <property type="entry name" value="PB1"/>
    <property type="match status" value="1"/>
</dbReference>
<evidence type="ECO:0000259" key="12">
    <source>
        <dbReference type="PROSITE" id="PS50011"/>
    </source>
</evidence>
<feature type="binding site" evidence="10">
    <location>
        <position position="1134"/>
    </location>
    <ligand>
        <name>ATP</name>
        <dbReference type="ChEBI" id="CHEBI:30616"/>
    </ligand>
</feature>
<feature type="compositionally biased region" description="Basic and acidic residues" evidence="11">
    <location>
        <begin position="1037"/>
        <end position="1051"/>
    </location>
</feature>
<evidence type="ECO:0000256" key="10">
    <source>
        <dbReference type="PROSITE-ProRule" id="PRU10141"/>
    </source>
</evidence>
<evidence type="ECO:0000256" key="5">
    <source>
        <dbReference type="ARBA" id="ARBA00022679"/>
    </source>
</evidence>
<keyword evidence="3" id="KW-0723">Serine/threonine-protein kinase</keyword>
<dbReference type="InterPro" id="IPR000719">
    <property type="entry name" value="Prot_kinase_dom"/>
</dbReference>
<dbReference type="GO" id="GO:0009734">
    <property type="term" value="P:auxin-activated signaling pathway"/>
    <property type="evidence" value="ECO:0007669"/>
    <property type="project" value="UniProtKB-KW"/>
</dbReference>
<keyword evidence="14" id="KW-1185">Reference proteome</keyword>
<comment type="caution">
    <text evidence="13">The sequence shown here is derived from an EMBL/GenBank/DDBJ whole genome shotgun (WGS) entry which is preliminary data.</text>
</comment>
<dbReference type="CDD" id="cd06410">
    <property type="entry name" value="PB1_UP2"/>
    <property type="match status" value="1"/>
</dbReference>
<feature type="domain" description="Protein kinase" evidence="12">
    <location>
        <begin position="1097"/>
        <end position="1363"/>
    </location>
</feature>
<feature type="region of interest" description="Disordered" evidence="11">
    <location>
        <begin position="1030"/>
        <end position="1051"/>
    </location>
</feature>
<feature type="region of interest" description="Disordered" evidence="11">
    <location>
        <begin position="1"/>
        <end position="21"/>
    </location>
</feature>
<dbReference type="PROSITE" id="PS00107">
    <property type="entry name" value="PROTEIN_KINASE_ATP"/>
    <property type="match status" value="1"/>
</dbReference>
<evidence type="ECO:0000256" key="6">
    <source>
        <dbReference type="ARBA" id="ARBA00022741"/>
    </source>
</evidence>
<dbReference type="PANTHER" id="PTHR23257:SF967">
    <property type="entry name" value="OCTICOSAPEPTIDE_PHOX_BEM1P DOMAIN KINASE SUPERFAMILY PROTEIN"/>
    <property type="match status" value="1"/>
</dbReference>
<dbReference type="InterPro" id="IPR050167">
    <property type="entry name" value="Ser_Thr_protein_kinase"/>
</dbReference>
<keyword evidence="4" id="KW-0597">Phosphoprotein</keyword>
<accession>A0A9D5BBJ6</accession>
<dbReference type="FunFam" id="3.30.200.20:FF:000081">
    <property type="entry name" value="Octicosapeptide/phox/Bem1p domain kinase superfamily protein"/>
    <property type="match status" value="1"/>
</dbReference>
<evidence type="ECO:0000256" key="7">
    <source>
        <dbReference type="ARBA" id="ARBA00022777"/>
    </source>
</evidence>
<dbReference type="SUPFAM" id="SSF56112">
    <property type="entry name" value="Protein kinase-like (PK-like)"/>
    <property type="match status" value="1"/>
</dbReference>
<protein>
    <recommendedName>
        <fullName evidence="12">Protein kinase domain-containing protein</fullName>
    </recommendedName>
</protein>
<comment type="subcellular location">
    <subcellularLocation>
        <location evidence="1">Cytoplasm</location>
    </subcellularLocation>
</comment>
<gene>
    <name evidence="13" type="ORF">KIW84_010540</name>
</gene>
<dbReference type="Gene3D" id="1.10.510.10">
    <property type="entry name" value="Transferase(Phosphotransferase) domain 1"/>
    <property type="match status" value="1"/>
</dbReference>
<dbReference type="GO" id="GO:0005524">
    <property type="term" value="F:ATP binding"/>
    <property type="evidence" value="ECO:0007669"/>
    <property type="project" value="UniProtKB-UniRule"/>
</dbReference>
<dbReference type="SUPFAM" id="SSF54277">
    <property type="entry name" value="CAD &amp; PB1 domains"/>
    <property type="match status" value="1"/>
</dbReference>
<feature type="region of interest" description="Disordered" evidence="11">
    <location>
        <begin position="155"/>
        <end position="176"/>
    </location>
</feature>
<evidence type="ECO:0000256" key="4">
    <source>
        <dbReference type="ARBA" id="ARBA00022553"/>
    </source>
</evidence>
<dbReference type="FunFam" id="3.10.20.90:FF:000058">
    <property type="entry name" value="Octicosapeptide/phox/Bem1p domain kinase superfamily protein"/>
    <property type="match status" value="1"/>
</dbReference>
<dbReference type="PANTHER" id="PTHR23257">
    <property type="entry name" value="SERINE-THREONINE PROTEIN KINASE"/>
    <property type="match status" value="1"/>
</dbReference>
<evidence type="ECO:0000256" key="2">
    <source>
        <dbReference type="ARBA" id="ARBA00022490"/>
    </source>
</evidence>
<evidence type="ECO:0000256" key="1">
    <source>
        <dbReference type="ARBA" id="ARBA00004496"/>
    </source>
</evidence>
<name>A0A9D5BBJ6_PEA</name>
<dbReference type="PROSITE" id="PS50011">
    <property type="entry name" value="PROTEIN_KINASE_DOM"/>
    <property type="match status" value="1"/>
</dbReference>
<keyword evidence="6 10" id="KW-0547">Nucleotide-binding</keyword>
<evidence type="ECO:0000313" key="14">
    <source>
        <dbReference type="Proteomes" id="UP001058974"/>
    </source>
</evidence>
<dbReference type="EMBL" id="JAMSHJ010000001">
    <property type="protein sequence ID" value="KAI5441113.1"/>
    <property type="molecule type" value="Genomic_DNA"/>
</dbReference>
<dbReference type="CDD" id="cd13999">
    <property type="entry name" value="STKc_MAP3K-like"/>
    <property type="match status" value="1"/>
</dbReference>
<dbReference type="InterPro" id="IPR001245">
    <property type="entry name" value="Ser-Thr/Tyr_kinase_cat_dom"/>
</dbReference>